<evidence type="ECO:0000256" key="1">
    <source>
        <dbReference type="SAM" id="SignalP"/>
    </source>
</evidence>
<gene>
    <name evidence="3" type="ORF">CKO43_16105</name>
</gene>
<feature type="chain" id="PRO_5045719112" description="DUF5666 domain-containing protein" evidence="1">
    <location>
        <begin position="30"/>
        <end position="396"/>
    </location>
</feature>
<evidence type="ECO:0000313" key="3">
    <source>
        <dbReference type="EMBL" id="MBK1714296.1"/>
    </source>
</evidence>
<feature type="domain" description="DUF5666" evidence="2">
    <location>
        <begin position="336"/>
        <end position="392"/>
    </location>
</feature>
<dbReference type="Proteomes" id="UP001041814">
    <property type="component" value="Unassembled WGS sequence"/>
</dbReference>
<name>A0ABS1DWZ7_RUBGE</name>
<feature type="domain" description="DUF5666" evidence="2">
    <location>
        <begin position="263"/>
        <end position="317"/>
    </location>
</feature>
<reference evidence="3" key="1">
    <citation type="submission" date="2017-08" db="EMBL/GenBank/DDBJ databases">
        <authorList>
            <person name="Imhoff J.F."/>
            <person name="Rahn T."/>
            <person name="Kuenzel S."/>
            <person name="Neulinger S.C."/>
        </authorList>
    </citation>
    <scope>NUCLEOTIDE SEQUENCE</scope>
    <source>
        <strain evidence="3">IM 151</strain>
    </source>
</reference>
<keyword evidence="1" id="KW-0732">Signal</keyword>
<organism evidence="3 4">
    <name type="scientific">Rubrivivax gelatinosus</name>
    <name type="common">Rhodocyclus gelatinosus</name>
    <name type="synonym">Rhodopseudomonas gelatinosa</name>
    <dbReference type="NCBI Taxonomy" id="28068"/>
    <lineage>
        <taxon>Bacteria</taxon>
        <taxon>Pseudomonadati</taxon>
        <taxon>Pseudomonadota</taxon>
        <taxon>Betaproteobacteria</taxon>
        <taxon>Burkholderiales</taxon>
        <taxon>Sphaerotilaceae</taxon>
        <taxon>Rubrivivax</taxon>
    </lineage>
</organism>
<dbReference type="EMBL" id="NRRU01000062">
    <property type="protein sequence ID" value="MBK1714296.1"/>
    <property type="molecule type" value="Genomic_DNA"/>
</dbReference>
<dbReference type="InterPro" id="IPR043724">
    <property type="entry name" value="DUF5666"/>
</dbReference>
<feature type="domain" description="DUF5666" evidence="2">
    <location>
        <begin position="118"/>
        <end position="177"/>
    </location>
</feature>
<evidence type="ECO:0000259" key="2">
    <source>
        <dbReference type="Pfam" id="PF18914"/>
    </source>
</evidence>
<dbReference type="Pfam" id="PF18914">
    <property type="entry name" value="DUF5666"/>
    <property type="match status" value="3"/>
</dbReference>
<reference evidence="3" key="2">
    <citation type="journal article" date="2020" name="Microorganisms">
        <title>Osmotic Adaptation and Compatible Solute Biosynthesis of Phototrophic Bacteria as Revealed from Genome Analyses.</title>
        <authorList>
            <person name="Imhoff J.F."/>
            <person name="Rahn T."/>
            <person name="Kunzel S."/>
            <person name="Keller A."/>
            <person name="Neulinger S.C."/>
        </authorList>
    </citation>
    <scope>NUCLEOTIDE SEQUENCE</scope>
    <source>
        <strain evidence="3">IM 151</strain>
    </source>
</reference>
<feature type="signal peptide" evidence="1">
    <location>
        <begin position="1"/>
        <end position="29"/>
    </location>
</feature>
<protein>
    <recommendedName>
        <fullName evidence="2">DUF5666 domain-containing protein</fullName>
    </recommendedName>
</protein>
<comment type="caution">
    <text evidence="3">The sequence shown here is derived from an EMBL/GenBank/DDBJ whole genome shotgun (WGS) entry which is preliminary data.</text>
</comment>
<sequence>MESTMNQQHTSSFKHWRPALAVLAVAALAACGGGGGSDDDVAAGDTGVFASGVIHGFGSVVVNGVRYDDSSAVVRTEGGEAAASDDLRLGMVVDIEAQAASTATAATATSIVVRSEVEGPVTALDAAAGTLTVLGQAVTVNAATVWEDARLSTLAVGDIVEVHGLRDADGVIVASRIDREDGDEDDYDLRGTVAAADAAAGTLRIGALDISWGGAWPAALAAGSTVRVTLATAPAAGGAWPALSLRVLDTSAGATDGVRAELEGLVTAYTSAASFRVAGVAVDASGLAGLPAGLAAGVRVEVEGVFAGGTLRATKVEIEHDADRGDDDGLEISAAIEALDATAKTLVLRGVTVDWSGARFEDGSAAQLAVGTRIEVQGVLGADGSTLVAAEVDFER</sequence>
<keyword evidence="4" id="KW-1185">Reference proteome</keyword>
<evidence type="ECO:0000313" key="4">
    <source>
        <dbReference type="Proteomes" id="UP001041814"/>
    </source>
</evidence>
<proteinExistence type="predicted"/>
<accession>A0ABS1DWZ7</accession>